<keyword evidence="1" id="KW-0677">Repeat</keyword>
<evidence type="ECO:0008006" key="5">
    <source>
        <dbReference type="Google" id="ProtNLM"/>
    </source>
</evidence>
<reference evidence="3" key="1">
    <citation type="submission" date="2021-02" db="EMBL/GenBank/DDBJ databases">
        <authorList>
            <person name="Dougan E. K."/>
            <person name="Rhodes N."/>
            <person name="Thang M."/>
            <person name="Chan C."/>
        </authorList>
    </citation>
    <scope>NUCLEOTIDE SEQUENCE</scope>
</reference>
<dbReference type="Pfam" id="PF13812">
    <property type="entry name" value="PPR_3"/>
    <property type="match status" value="1"/>
</dbReference>
<dbReference type="Gene3D" id="1.25.40.10">
    <property type="entry name" value="Tetratricopeptide repeat domain"/>
    <property type="match status" value="2"/>
</dbReference>
<evidence type="ECO:0000313" key="4">
    <source>
        <dbReference type="Proteomes" id="UP000654075"/>
    </source>
</evidence>
<comment type="caution">
    <text evidence="3">The sequence shown here is derived from an EMBL/GenBank/DDBJ whole genome shotgun (WGS) entry which is preliminary data.</text>
</comment>
<accession>A0A813FUY7</accession>
<dbReference type="AlphaFoldDB" id="A0A813FUY7"/>
<gene>
    <name evidence="3" type="ORF">PGLA1383_LOCUS31935</name>
</gene>
<dbReference type="OMA" id="ICFRSAM"/>
<dbReference type="InterPro" id="IPR011990">
    <property type="entry name" value="TPR-like_helical_dom_sf"/>
</dbReference>
<dbReference type="EMBL" id="CAJNNV010025380">
    <property type="protein sequence ID" value="CAE8614203.1"/>
    <property type="molecule type" value="Genomic_DNA"/>
</dbReference>
<evidence type="ECO:0000256" key="1">
    <source>
        <dbReference type="ARBA" id="ARBA00022737"/>
    </source>
</evidence>
<dbReference type="Pfam" id="PF01535">
    <property type="entry name" value="PPR"/>
    <property type="match status" value="1"/>
</dbReference>
<dbReference type="PROSITE" id="PS51375">
    <property type="entry name" value="PPR"/>
    <property type="match status" value="1"/>
</dbReference>
<evidence type="ECO:0000256" key="2">
    <source>
        <dbReference type="PROSITE-ProRule" id="PRU00708"/>
    </source>
</evidence>
<dbReference type="PANTHER" id="PTHR47447">
    <property type="entry name" value="OS03G0856100 PROTEIN"/>
    <property type="match status" value="1"/>
</dbReference>
<organism evidence="3 4">
    <name type="scientific">Polarella glacialis</name>
    <name type="common">Dinoflagellate</name>
    <dbReference type="NCBI Taxonomy" id="89957"/>
    <lineage>
        <taxon>Eukaryota</taxon>
        <taxon>Sar</taxon>
        <taxon>Alveolata</taxon>
        <taxon>Dinophyceae</taxon>
        <taxon>Suessiales</taxon>
        <taxon>Suessiaceae</taxon>
        <taxon>Polarella</taxon>
    </lineage>
</organism>
<proteinExistence type="predicted"/>
<protein>
    <recommendedName>
        <fullName evidence="5">Pentatricopeptide repeat-containing protein, chloroplastic</fullName>
    </recommendedName>
</protein>
<name>A0A813FUY7_POLGL</name>
<sequence>MMAFEVAGRWELTLQVLSNMLSDKDAPRPSVVTCSAAVGVCARMSQWVWALHLFHDLHQSAGVEPDLVCCNAAIGACERGQQWQQALGLLAEMRRTPAGLEPNIVTCNLAMSTCGAALQWELCCSMLEKARSWGLLSNLMSVNIGISAAEKGQQWSRALSLLQGELLEERRLMPDLITFNALISACARGQRWDASLRMMADLRGQRLHPDRITLVAAADACEKGGRSADALQLLDEAQEQQHAELEGSASIAVRSAALTACEVAGDTSPVPALLCEAGQELLAFAAEAPGTPGGFALAEVVLASEAVTGHGLPSAIARALRRRLLEPRLAWLRAGPIAELRSEQVPEQVFSLGETLTQEVLSLIGPADSTAGSWLPAARLGSRDALWRCFHERPPIGNAVSAKRLAAWSALALLGSGRPRAACFSRKRSAGRADGEEDAAATRELLAPVHVEHDRSSHAERLALLAIFVQLRCS</sequence>
<feature type="repeat" description="PPR" evidence="2">
    <location>
        <begin position="175"/>
        <end position="209"/>
    </location>
</feature>
<dbReference type="PANTHER" id="PTHR47447:SF17">
    <property type="entry name" value="OS12G0638900 PROTEIN"/>
    <property type="match status" value="1"/>
</dbReference>
<dbReference type="InterPro" id="IPR002885">
    <property type="entry name" value="PPR_rpt"/>
</dbReference>
<dbReference type="NCBIfam" id="TIGR00756">
    <property type="entry name" value="PPR"/>
    <property type="match status" value="1"/>
</dbReference>
<evidence type="ECO:0000313" key="3">
    <source>
        <dbReference type="EMBL" id="CAE8614203.1"/>
    </source>
</evidence>
<dbReference type="Proteomes" id="UP000654075">
    <property type="component" value="Unassembled WGS sequence"/>
</dbReference>
<keyword evidence="4" id="KW-1185">Reference proteome</keyword>